<dbReference type="PANTHER" id="PTHR35810">
    <property type="entry name" value="CYTOPLASMIC PROTEIN-RELATED"/>
    <property type="match status" value="1"/>
</dbReference>
<keyword evidence="2" id="KW-1185">Reference proteome</keyword>
<comment type="caution">
    <text evidence="1">The sequence shown here is derived from an EMBL/GenBank/DDBJ whole genome shotgun (WGS) entry which is preliminary data.</text>
</comment>
<evidence type="ECO:0000313" key="2">
    <source>
        <dbReference type="Proteomes" id="UP001498469"/>
    </source>
</evidence>
<name>A0ABU7UU17_9CLOT</name>
<gene>
    <name evidence="1" type="ORF">SJI18_18570</name>
</gene>
<reference evidence="1 2" key="1">
    <citation type="submission" date="2023-11" db="EMBL/GenBank/DDBJ databases">
        <title>Draft genome sequence of a psychrophilic Clostridium strain from permafrost water brine.</title>
        <authorList>
            <person name="Shcherbakova V.A."/>
            <person name="Trubitsyn V.E."/>
            <person name="Zakharyuk A.G."/>
        </authorList>
    </citation>
    <scope>NUCLEOTIDE SEQUENCE [LARGE SCALE GENOMIC DNA]</scope>
    <source>
        <strain evidence="1 2">14F</strain>
    </source>
</reference>
<evidence type="ECO:0008006" key="3">
    <source>
        <dbReference type="Google" id="ProtNLM"/>
    </source>
</evidence>
<organism evidence="1 2">
    <name type="scientific">Clostridium frigoriphilum</name>
    <dbReference type="NCBI Taxonomy" id="443253"/>
    <lineage>
        <taxon>Bacteria</taxon>
        <taxon>Bacillati</taxon>
        <taxon>Bacillota</taxon>
        <taxon>Clostridia</taxon>
        <taxon>Eubacteriales</taxon>
        <taxon>Clostridiaceae</taxon>
        <taxon>Clostridium</taxon>
    </lineage>
</organism>
<dbReference type="Proteomes" id="UP001498469">
    <property type="component" value="Unassembled WGS sequence"/>
</dbReference>
<proteinExistence type="predicted"/>
<accession>A0ABU7UU17</accession>
<sequence length="69" mass="8302">MSKNIKDDTLWLSQKLIGELFEVEAYTINYHIKEIYKSKELDEIPTTRNFRVVQKERNRDVARDVVFII</sequence>
<dbReference type="RefSeq" id="WP_216253769.1">
    <property type="nucleotide sequence ID" value="NZ_JAZHFS010000021.1"/>
</dbReference>
<dbReference type="PANTHER" id="PTHR35810:SF1">
    <property type="entry name" value="CYTOPLASMIC PROTEIN"/>
    <property type="match status" value="1"/>
</dbReference>
<dbReference type="EMBL" id="JAZHFS010000021">
    <property type="protein sequence ID" value="MEF2114304.1"/>
    <property type="molecule type" value="Genomic_DNA"/>
</dbReference>
<protein>
    <recommendedName>
        <fullName evidence="3">Virulence protein RhuM family protein</fullName>
    </recommendedName>
</protein>
<evidence type="ECO:0000313" key="1">
    <source>
        <dbReference type="EMBL" id="MEF2114304.1"/>
    </source>
</evidence>